<accession>A0A6D2GE66</accession>
<dbReference type="AlphaFoldDB" id="A0A6D2GE66"/>
<reference evidence="1 2" key="1">
    <citation type="submission" date="2018-12" db="EMBL/GenBank/DDBJ databases">
        <authorList>
            <consortium name="Pathogen Informatics"/>
        </authorList>
    </citation>
    <scope>NUCLEOTIDE SEQUENCE [LARGE SCALE GENOMIC DNA]</scope>
    <source>
        <strain evidence="1 2">NCTC5773</strain>
    </source>
</reference>
<dbReference type="EMBL" id="LR134141">
    <property type="protein sequence ID" value="VEA05360.1"/>
    <property type="molecule type" value="Genomic_DNA"/>
</dbReference>
<proteinExistence type="predicted"/>
<evidence type="ECO:0000313" key="1">
    <source>
        <dbReference type="EMBL" id="VEA05360.1"/>
    </source>
</evidence>
<protein>
    <submittedName>
        <fullName evidence="1">Uncharacterized protein</fullName>
    </submittedName>
</protein>
<sequence>MIARRIQLGIERRLDDQLRQHMGKLVKISFGFKAISQFSRQCFEFLFAHNYLSPFAGVNISKSGNYTILITVSPLYVALTLRSQTLTNVEQQSRSLCANPQRNFRETCRIYPLRGLKHQAEASTNMTELYYRLVTEAVSRNHTNPGSFLEKHKFLLDCKHFSV</sequence>
<gene>
    <name evidence="1" type="ORF">NCTC5773_03677</name>
</gene>
<name>A0A6D2GE66_SALER</name>
<evidence type="ECO:0000313" key="2">
    <source>
        <dbReference type="Proteomes" id="UP000267858"/>
    </source>
</evidence>
<dbReference type="Proteomes" id="UP000267858">
    <property type="component" value="Chromosome"/>
</dbReference>
<organism evidence="1 2">
    <name type="scientific">Salmonella enterica subsp. salamae</name>
    <dbReference type="NCBI Taxonomy" id="59202"/>
    <lineage>
        <taxon>Bacteria</taxon>
        <taxon>Pseudomonadati</taxon>
        <taxon>Pseudomonadota</taxon>
        <taxon>Gammaproteobacteria</taxon>
        <taxon>Enterobacterales</taxon>
        <taxon>Enterobacteriaceae</taxon>
        <taxon>Salmonella</taxon>
    </lineage>
</organism>